<protein>
    <submittedName>
        <fullName evidence="13">Cytochrome P450</fullName>
    </submittedName>
</protein>
<dbReference type="PANTHER" id="PTHR46206">
    <property type="entry name" value="CYTOCHROME P450"/>
    <property type="match status" value="1"/>
</dbReference>
<evidence type="ECO:0000256" key="10">
    <source>
        <dbReference type="ARBA" id="ARBA00023033"/>
    </source>
</evidence>
<dbReference type="PROSITE" id="PS00086">
    <property type="entry name" value="CYTOCHROME_P450"/>
    <property type="match status" value="1"/>
</dbReference>
<dbReference type="Pfam" id="PF00067">
    <property type="entry name" value="p450"/>
    <property type="match status" value="1"/>
</dbReference>
<dbReference type="SUPFAM" id="SSF48264">
    <property type="entry name" value="Cytochrome P450"/>
    <property type="match status" value="1"/>
</dbReference>
<evidence type="ECO:0000313" key="13">
    <source>
        <dbReference type="EMBL" id="KAL2862198.1"/>
    </source>
</evidence>
<evidence type="ECO:0000313" key="14">
    <source>
        <dbReference type="Proteomes" id="UP001610432"/>
    </source>
</evidence>
<name>A0ABR4LFG4_9EURO</name>
<keyword evidence="4 12" id="KW-0349">Heme</keyword>
<evidence type="ECO:0000256" key="6">
    <source>
        <dbReference type="ARBA" id="ARBA00022723"/>
    </source>
</evidence>
<dbReference type="GeneID" id="98149013"/>
<evidence type="ECO:0000256" key="2">
    <source>
        <dbReference type="ARBA" id="ARBA00004370"/>
    </source>
</evidence>
<keyword evidence="6 12" id="KW-0479">Metal-binding</keyword>
<organism evidence="13 14">
    <name type="scientific">Aspergillus lucknowensis</name>
    <dbReference type="NCBI Taxonomy" id="176173"/>
    <lineage>
        <taxon>Eukaryota</taxon>
        <taxon>Fungi</taxon>
        <taxon>Dikarya</taxon>
        <taxon>Ascomycota</taxon>
        <taxon>Pezizomycotina</taxon>
        <taxon>Eurotiomycetes</taxon>
        <taxon>Eurotiomycetidae</taxon>
        <taxon>Eurotiales</taxon>
        <taxon>Aspergillaceae</taxon>
        <taxon>Aspergillus</taxon>
        <taxon>Aspergillus subgen. Nidulantes</taxon>
    </lineage>
</organism>
<evidence type="ECO:0000256" key="11">
    <source>
        <dbReference type="ARBA" id="ARBA00023136"/>
    </source>
</evidence>
<evidence type="ECO:0000256" key="1">
    <source>
        <dbReference type="ARBA" id="ARBA00001971"/>
    </source>
</evidence>
<keyword evidence="5" id="KW-0812">Transmembrane</keyword>
<dbReference type="RefSeq" id="XP_070881177.1">
    <property type="nucleotide sequence ID" value="XM_071033941.1"/>
</dbReference>
<keyword evidence="9 12" id="KW-0408">Iron</keyword>
<comment type="cofactor">
    <cofactor evidence="1">
        <name>heme</name>
        <dbReference type="ChEBI" id="CHEBI:30413"/>
    </cofactor>
</comment>
<keyword evidence="10 12" id="KW-0503">Monooxygenase</keyword>
<keyword evidence="14" id="KW-1185">Reference proteome</keyword>
<sequence>MLLAVAYSACSVVAAFVVIQLFSRSRLPNVPIVGAKPGEWFPLLRARWRNTFQPRAAAEAAYNEHREQACIFPMAGAPDFVQLPLKEAQWLIDRPDSEVSVKDSIVDSLQLDHTLMDPRLVHQPAHTSVISGPLTRETANLIPQLLEEIRDAIDSLWGTDRDQPRAVCVFTTMSRVIGQATNRAFVGLPLCRDPALLETAMAFSMDIPIGATLLQFFPRMLRPLVAPLITLPNRLHTRRATRLLRPEIQRRLAAYAGPKTGPNDFLQWSIDQAQSLQDPYFGKVETLAGRILLNNFTSIHTSSFAITHALLDLAASTTTPTTSNYTAELRREITAALHAHDSTYSKRSLAAMPKLDSTLRESQRLNSFVITATNRMVAAPAGVTTPSGLHVPRGTMLCAPAYGVLHDAEIYPEPEEFRAFRFAEKREAIGDEQGQGYISRARQAWTTTSPEYPAFGHGRHACLGRFFASTLLKLILAYVLENYEIGGEVDREGKGTQREENFWFGGNRTPPMKAEIVVRRM</sequence>
<gene>
    <name evidence="13" type="ORF">BJX67DRAFT_385824</name>
</gene>
<comment type="subcellular location">
    <subcellularLocation>
        <location evidence="2">Membrane</location>
    </subcellularLocation>
</comment>
<evidence type="ECO:0000256" key="4">
    <source>
        <dbReference type="ARBA" id="ARBA00022617"/>
    </source>
</evidence>
<evidence type="ECO:0000256" key="8">
    <source>
        <dbReference type="ARBA" id="ARBA00023002"/>
    </source>
</evidence>
<evidence type="ECO:0000256" key="5">
    <source>
        <dbReference type="ARBA" id="ARBA00022692"/>
    </source>
</evidence>
<proteinExistence type="inferred from homology"/>
<evidence type="ECO:0000256" key="3">
    <source>
        <dbReference type="ARBA" id="ARBA00010617"/>
    </source>
</evidence>
<reference evidence="13 14" key="1">
    <citation type="submission" date="2024-07" db="EMBL/GenBank/DDBJ databases">
        <title>Section-level genome sequencing and comparative genomics of Aspergillus sections Usti and Cavernicolus.</title>
        <authorList>
            <consortium name="Lawrence Berkeley National Laboratory"/>
            <person name="Nybo J.L."/>
            <person name="Vesth T.C."/>
            <person name="Theobald S."/>
            <person name="Frisvad J.C."/>
            <person name="Larsen T.O."/>
            <person name="Kjaerboelling I."/>
            <person name="Rothschild-Mancinelli K."/>
            <person name="Lyhne E.K."/>
            <person name="Kogle M.E."/>
            <person name="Barry K."/>
            <person name="Clum A."/>
            <person name="Na H."/>
            <person name="Ledsgaard L."/>
            <person name="Lin J."/>
            <person name="Lipzen A."/>
            <person name="Kuo A."/>
            <person name="Riley R."/>
            <person name="Mondo S."/>
            <person name="Labutti K."/>
            <person name="Haridas S."/>
            <person name="Pangalinan J."/>
            <person name="Salamov A.A."/>
            <person name="Simmons B.A."/>
            <person name="Magnuson J.K."/>
            <person name="Chen J."/>
            <person name="Drula E."/>
            <person name="Henrissat B."/>
            <person name="Wiebenga A."/>
            <person name="Lubbers R.J."/>
            <person name="Gomes A.C."/>
            <person name="Macurrencykelacurrency M.R."/>
            <person name="Stajich J."/>
            <person name="Grigoriev I.V."/>
            <person name="Mortensen U.H."/>
            <person name="De Vries R.P."/>
            <person name="Baker S.E."/>
            <person name="Andersen M.R."/>
        </authorList>
    </citation>
    <scope>NUCLEOTIDE SEQUENCE [LARGE SCALE GENOMIC DNA]</scope>
    <source>
        <strain evidence="13 14">CBS 449.75</strain>
    </source>
</reference>
<dbReference type="InterPro" id="IPR017972">
    <property type="entry name" value="Cyt_P450_CS"/>
</dbReference>
<dbReference type="InterPro" id="IPR001128">
    <property type="entry name" value="Cyt_P450"/>
</dbReference>
<evidence type="ECO:0000256" key="7">
    <source>
        <dbReference type="ARBA" id="ARBA00022989"/>
    </source>
</evidence>
<accession>A0ABR4LFG4</accession>
<dbReference type="InterPro" id="IPR036396">
    <property type="entry name" value="Cyt_P450_sf"/>
</dbReference>
<comment type="similarity">
    <text evidence="3 12">Belongs to the cytochrome P450 family.</text>
</comment>
<comment type="caution">
    <text evidence="13">The sequence shown here is derived from an EMBL/GenBank/DDBJ whole genome shotgun (WGS) entry which is preliminary data.</text>
</comment>
<evidence type="ECO:0000256" key="9">
    <source>
        <dbReference type="ARBA" id="ARBA00023004"/>
    </source>
</evidence>
<dbReference type="PANTHER" id="PTHR46206:SF1">
    <property type="entry name" value="P450, PUTATIVE (EUROFUNG)-RELATED"/>
    <property type="match status" value="1"/>
</dbReference>
<dbReference type="CDD" id="cd11041">
    <property type="entry name" value="CYP503A1-like"/>
    <property type="match status" value="1"/>
</dbReference>
<dbReference type="PRINTS" id="PR00465">
    <property type="entry name" value="EP450IV"/>
</dbReference>
<keyword evidence="8 12" id="KW-0560">Oxidoreductase</keyword>
<dbReference type="EMBL" id="JBFXLQ010000071">
    <property type="protein sequence ID" value="KAL2862198.1"/>
    <property type="molecule type" value="Genomic_DNA"/>
</dbReference>
<keyword evidence="11" id="KW-0472">Membrane</keyword>
<dbReference type="Gene3D" id="1.10.630.10">
    <property type="entry name" value="Cytochrome P450"/>
    <property type="match status" value="1"/>
</dbReference>
<keyword evidence="7" id="KW-1133">Transmembrane helix</keyword>
<dbReference type="InterPro" id="IPR002403">
    <property type="entry name" value="Cyt_P450_E_grp-IV"/>
</dbReference>
<dbReference type="Proteomes" id="UP001610432">
    <property type="component" value="Unassembled WGS sequence"/>
</dbReference>
<evidence type="ECO:0000256" key="12">
    <source>
        <dbReference type="RuleBase" id="RU000461"/>
    </source>
</evidence>